<keyword evidence="3" id="KW-1185">Reference proteome</keyword>
<dbReference type="AlphaFoldDB" id="A0A4Z0YK75"/>
<reference evidence="2 3" key="1">
    <citation type="submission" date="2019-03" db="EMBL/GenBank/DDBJ databases">
        <title>Draft genome sequence of Xylaria hypoxylon DSM 108379, a ubiquitous saprotrophic-parasitic fungi on hardwood.</title>
        <authorList>
            <person name="Buettner E."/>
            <person name="Leonhardt S."/>
            <person name="Gebauer A.M."/>
            <person name="Liers C."/>
            <person name="Hofrichter M."/>
            <person name="Kellner H."/>
        </authorList>
    </citation>
    <scope>NUCLEOTIDE SEQUENCE [LARGE SCALE GENOMIC DNA]</scope>
    <source>
        <strain evidence="2 3">DSM 108379</strain>
    </source>
</reference>
<accession>A0A4Z0YK75</accession>
<evidence type="ECO:0000256" key="1">
    <source>
        <dbReference type="SAM" id="MobiDB-lite"/>
    </source>
</evidence>
<comment type="caution">
    <text evidence="2">The sequence shown here is derived from an EMBL/GenBank/DDBJ whole genome shotgun (WGS) entry which is preliminary data.</text>
</comment>
<gene>
    <name evidence="2" type="ORF">E0Z10_g4488</name>
</gene>
<organism evidence="2 3">
    <name type="scientific">Xylaria hypoxylon</name>
    <dbReference type="NCBI Taxonomy" id="37992"/>
    <lineage>
        <taxon>Eukaryota</taxon>
        <taxon>Fungi</taxon>
        <taxon>Dikarya</taxon>
        <taxon>Ascomycota</taxon>
        <taxon>Pezizomycotina</taxon>
        <taxon>Sordariomycetes</taxon>
        <taxon>Xylariomycetidae</taxon>
        <taxon>Xylariales</taxon>
        <taxon>Xylariaceae</taxon>
        <taxon>Xylaria</taxon>
    </lineage>
</organism>
<evidence type="ECO:0000313" key="3">
    <source>
        <dbReference type="Proteomes" id="UP000297716"/>
    </source>
</evidence>
<feature type="region of interest" description="Disordered" evidence="1">
    <location>
        <begin position="52"/>
        <end position="85"/>
    </location>
</feature>
<dbReference type="OrthoDB" id="4619081at2759"/>
<feature type="region of interest" description="Disordered" evidence="1">
    <location>
        <begin position="1"/>
        <end position="33"/>
    </location>
</feature>
<evidence type="ECO:0000313" key="2">
    <source>
        <dbReference type="EMBL" id="TGJ84274.1"/>
    </source>
</evidence>
<proteinExistence type="predicted"/>
<name>A0A4Z0YK75_9PEZI</name>
<protein>
    <submittedName>
        <fullName evidence="2">Uncharacterized protein</fullName>
    </submittedName>
</protein>
<dbReference type="Proteomes" id="UP000297716">
    <property type="component" value="Unassembled WGS sequence"/>
</dbReference>
<dbReference type="EMBL" id="SKBN01000071">
    <property type="protein sequence ID" value="TGJ84274.1"/>
    <property type="molecule type" value="Genomic_DNA"/>
</dbReference>
<sequence>MSASKVKSSRTHPDAGAYKPGAKNPSKHRRKKRLAKGLDEFSHFVANVAADVQESAPELAQGKWPDPNDEHLDQTEEEDTDLGPGVNCMTFTKDHAKQSSRRCVQHVEKCRHWNQVRNIRPPIPWWSK</sequence>